<feature type="region of interest" description="Disordered" evidence="1">
    <location>
        <begin position="1293"/>
        <end position="1414"/>
    </location>
</feature>
<feature type="compositionally biased region" description="Polar residues" evidence="1">
    <location>
        <begin position="317"/>
        <end position="335"/>
    </location>
</feature>
<reference evidence="2 3" key="1">
    <citation type="submission" date="2016-09" db="EMBL/GenBank/DDBJ databases">
        <title>Extensive genetic diversity and differential bi-allelic expression allows diatom success in the polar Southern Ocean.</title>
        <authorList>
            <consortium name="DOE Joint Genome Institute"/>
            <person name="Mock T."/>
            <person name="Otillar R.P."/>
            <person name="Strauss J."/>
            <person name="Dupont C."/>
            <person name="Frickenhaus S."/>
            <person name="Maumus F."/>
            <person name="Mcmullan M."/>
            <person name="Sanges R."/>
            <person name="Schmutz J."/>
            <person name="Toseland A."/>
            <person name="Valas R."/>
            <person name="Veluchamy A."/>
            <person name="Ward B.J."/>
            <person name="Allen A."/>
            <person name="Barry K."/>
            <person name="Falciatore A."/>
            <person name="Ferrante M."/>
            <person name="Fortunato A.E."/>
            <person name="Gloeckner G."/>
            <person name="Gruber A."/>
            <person name="Hipkin R."/>
            <person name="Janech M."/>
            <person name="Kroth P."/>
            <person name="Leese F."/>
            <person name="Lindquist E."/>
            <person name="Lyon B.R."/>
            <person name="Martin J."/>
            <person name="Mayer C."/>
            <person name="Parker M."/>
            <person name="Quesneville H."/>
            <person name="Raymond J."/>
            <person name="Uhlig C."/>
            <person name="Valentin K.U."/>
            <person name="Worden A.Z."/>
            <person name="Armbrust E.V."/>
            <person name="Bowler C."/>
            <person name="Green B."/>
            <person name="Moulton V."/>
            <person name="Van Oosterhout C."/>
            <person name="Grigoriev I."/>
        </authorList>
    </citation>
    <scope>NUCLEOTIDE SEQUENCE [LARGE SCALE GENOMIC DNA]</scope>
    <source>
        <strain evidence="2 3">CCMP1102</strain>
    </source>
</reference>
<feature type="compositionally biased region" description="Polar residues" evidence="1">
    <location>
        <begin position="71"/>
        <end position="84"/>
    </location>
</feature>
<feature type="region of interest" description="Disordered" evidence="1">
    <location>
        <begin position="317"/>
        <end position="398"/>
    </location>
</feature>
<feature type="compositionally biased region" description="Low complexity" evidence="1">
    <location>
        <begin position="1261"/>
        <end position="1271"/>
    </location>
</feature>
<name>A0A1E7F6L6_9STRA</name>
<evidence type="ECO:0000313" key="2">
    <source>
        <dbReference type="EMBL" id="OEU13655.1"/>
    </source>
</evidence>
<dbReference type="Proteomes" id="UP000095751">
    <property type="component" value="Unassembled WGS sequence"/>
</dbReference>
<feature type="region of interest" description="Disordered" evidence="1">
    <location>
        <begin position="652"/>
        <end position="884"/>
    </location>
</feature>
<feature type="region of interest" description="Disordered" evidence="1">
    <location>
        <begin position="169"/>
        <end position="273"/>
    </location>
</feature>
<feature type="compositionally biased region" description="Polar residues" evidence="1">
    <location>
        <begin position="369"/>
        <end position="384"/>
    </location>
</feature>
<feature type="compositionally biased region" description="Acidic residues" evidence="1">
    <location>
        <begin position="669"/>
        <end position="679"/>
    </location>
</feature>
<evidence type="ECO:0000256" key="1">
    <source>
        <dbReference type="SAM" id="MobiDB-lite"/>
    </source>
</evidence>
<protein>
    <submittedName>
        <fullName evidence="2">Uncharacterized protein</fullName>
    </submittedName>
</protein>
<dbReference type="OrthoDB" id="49550at2759"/>
<feature type="compositionally biased region" description="Polar residues" evidence="1">
    <location>
        <begin position="1"/>
        <end position="10"/>
    </location>
</feature>
<feature type="compositionally biased region" description="Polar residues" evidence="1">
    <location>
        <begin position="39"/>
        <end position="51"/>
    </location>
</feature>
<feature type="compositionally biased region" description="Basic and acidic residues" evidence="1">
    <location>
        <begin position="711"/>
        <end position="721"/>
    </location>
</feature>
<sequence>MVNNSLQVRLQRSRRHRSWANSTQLNDSNSGDDAGQGDRCSSINSVGSSMSTGVKKLRTRLSSSISLSPTAIKTSTTPAASPKSNAVVLDTDTSSQESSNLSRRDRMMALSTKTSVKNKAERASYKNPSVAEAEEAAAAAVVAVVAGEIHSDQSSTTEVTSEYDLPASVDTQQHNNRGDDHPNHVIPTQQHQQQKSNQTANWSPKAHPSPTASSPCESSIYQASAMEDSDGGDEPTSTEGPPHNYYKNKIPHNRSFQSSDGGSVASPSSASFENKSINSNSNIINAQNWQQHSPNVAPLTKIHPRGGRVMVSRSPTAIIGSSTDSSPLAQQQQQFKHIPKSSNNNSDKIKKVWKSPTVSKVSRLPEVQRSISSARYGSPRNFTGSSSSNKSSPSQGCMYKNLLKPRQKEPVKGSHEREAFGAIIETPQKASVTSLHAMFDSPTTTPLMPMNSTDSRVRHSLPRNSSSFVKTGGVASRYRSVTGRSNISKQPSPEKTRPDTSSETVDDKSNEHNPEYEQTQQSSPNNVHQYYKAAVRVQVQNDILIKKEQLSEEQSTMTTRNDDPSVPTVYSEGPRSPQRQSVISSWNTKYKEEKQVQEIQQHKHTEKNAKTFVEPKSAAVEEKSRVLEYYKSSGRIDDAGDEQVESKVNKAFVDSSANASAGVVSSWNDDPEPTNDSDNVDAGGIQAITPKPDEPKAPSPSVSLVSAMYSHIEKKKEEKGCISDSTVESTDNENSNGQNITPKPDELKTPSQSVSLVSLMYSHIKKTKEEKGRTTDSTVHSTGSGNSDGQNMSQDEESKYFESAPPPTQVEDNYDENRDIEHEPVPWPTTESVQDVVVPQKSQESTENTQPSTNSKPWEKDTSHSIVQSWQMRSSSKNKDSYSAKSAIGTIEQLKTPEIVQSSDGCTSSKKDVECLVPTTFRDLSREDKASIIDEDVAVDEGKIPDLMTNSNNDYYIEEKKSGDLSINENIILGEDADGYPSSEPDCVVNTREDETSNHSQKKAPYYDDDSYINQNDSDRGLGASESFKTTSDRSRNIATWNSEDMSVYVEDERIISKKEDKILTAQFQQMNLEIDVECTKRQEEIDTPAVINSPAPAGKSIQIPLINPSPKDNDKYRIGYFGDETPTSIRGFQRRNYGNISANDNVPGPDAKIVQINNSNTSKEVFDVWASSSASNEERDEAIKFDETDQWLDRDPDIDNDSLGDDASVSSVGLNSNSNNDTSKSNTPPPQKAETDHQVEINAPVDFRNPSAVWSPPVGSNSNNDTSKSNTPPPQKAVTDHQVEINAPVDFRNPSAVWSPPVGNNNKHKQPFCTPEKQRIEKDSWKEETNAKQDVFDPFAVDDADEEDGLEVEISDNDLFSPDPSDPFATSTEESFSPLDTLEWSTPRGGSSNNDPEVQNIGYYTSPDSRVEI</sequence>
<dbReference type="EMBL" id="KV784361">
    <property type="protein sequence ID" value="OEU13655.1"/>
    <property type="molecule type" value="Genomic_DNA"/>
</dbReference>
<feature type="compositionally biased region" description="Basic and acidic residues" evidence="1">
    <location>
        <begin position="1182"/>
        <end position="1198"/>
    </location>
</feature>
<feature type="region of interest" description="Disordered" evidence="1">
    <location>
        <begin position="71"/>
        <end position="102"/>
    </location>
</feature>
<feature type="compositionally biased region" description="Low complexity" evidence="1">
    <location>
        <begin position="385"/>
        <end position="394"/>
    </location>
</feature>
<feature type="compositionally biased region" description="Polar residues" evidence="1">
    <location>
        <begin position="864"/>
        <end position="875"/>
    </location>
</feature>
<feature type="compositionally biased region" description="Polar residues" evidence="1">
    <location>
        <begin position="840"/>
        <end position="856"/>
    </location>
</feature>
<feature type="compositionally biased region" description="Low complexity" evidence="1">
    <location>
        <begin position="1209"/>
        <end position="1227"/>
    </location>
</feature>
<dbReference type="InParanoid" id="A0A1E7F6L6"/>
<accession>A0A1E7F6L6</accession>
<feature type="compositionally biased region" description="Polar residues" evidence="1">
    <location>
        <begin position="1389"/>
        <end position="1414"/>
    </location>
</feature>
<feature type="compositionally biased region" description="Low complexity" evidence="1">
    <location>
        <begin position="653"/>
        <end position="666"/>
    </location>
</feature>
<feature type="compositionally biased region" description="Polar residues" evidence="1">
    <location>
        <begin position="91"/>
        <end position="101"/>
    </location>
</feature>
<feature type="compositionally biased region" description="Acidic residues" evidence="1">
    <location>
        <begin position="1341"/>
        <end position="1357"/>
    </location>
</feature>
<proteinExistence type="predicted"/>
<feature type="compositionally biased region" description="Polar residues" evidence="1">
    <location>
        <begin position="723"/>
        <end position="741"/>
    </location>
</feature>
<feature type="region of interest" description="Disordered" evidence="1">
    <location>
        <begin position="442"/>
        <end position="526"/>
    </location>
</feature>
<feature type="region of interest" description="Disordered" evidence="1">
    <location>
        <begin position="1172"/>
        <end position="1280"/>
    </location>
</feature>
<feature type="compositionally biased region" description="Polar residues" evidence="1">
    <location>
        <begin position="442"/>
        <end position="454"/>
    </location>
</feature>
<feature type="compositionally biased region" description="Basic and acidic residues" evidence="1">
    <location>
        <begin position="1317"/>
        <end position="1336"/>
    </location>
</feature>
<feature type="compositionally biased region" description="Polar residues" evidence="1">
    <location>
        <begin position="19"/>
        <end position="31"/>
    </location>
</feature>
<feature type="compositionally biased region" description="Low complexity" evidence="1">
    <location>
        <begin position="258"/>
        <end position="273"/>
    </location>
</feature>
<feature type="region of interest" description="Disordered" evidence="1">
    <location>
        <begin position="975"/>
        <end position="1034"/>
    </location>
</feature>
<feature type="compositionally biased region" description="Basic and acidic residues" evidence="1">
    <location>
        <begin position="492"/>
        <end position="515"/>
    </location>
</feature>
<feature type="compositionally biased region" description="Polar residues" evidence="1">
    <location>
        <begin position="775"/>
        <end position="793"/>
    </location>
</feature>
<feature type="compositionally biased region" description="Polar residues" evidence="1">
    <location>
        <begin position="516"/>
        <end position="526"/>
    </location>
</feature>
<feature type="compositionally biased region" description="Polar residues" evidence="1">
    <location>
        <begin position="210"/>
        <end position="222"/>
    </location>
</feature>
<organism evidence="2 3">
    <name type="scientific">Fragilariopsis cylindrus CCMP1102</name>
    <dbReference type="NCBI Taxonomy" id="635003"/>
    <lineage>
        <taxon>Eukaryota</taxon>
        <taxon>Sar</taxon>
        <taxon>Stramenopiles</taxon>
        <taxon>Ochrophyta</taxon>
        <taxon>Bacillariophyta</taxon>
        <taxon>Bacillariophyceae</taxon>
        <taxon>Bacillariophycidae</taxon>
        <taxon>Bacillariales</taxon>
        <taxon>Bacillariaceae</taxon>
        <taxon>Fragilariopsis</taxon>
    </lineage>
</organism>
<feature type="compositionally biased region" description="Basic and acidic residues" evidence="1">
    <location>
        <begin position="815"/>
        <end position="824"/>
    </location>
</feature>
<keyword evidence="3" id="KW-1185">Reference proteome</keyword>
<evidence type="ECO:0000313" key="3">
    <source>
        <dbReference type="Proteomes" id="UP000095751"/>
    </source>
</evidence>
<feature type="region of interest" description="Disordered" evidence="1">
    <location>
        <begin position="550"/>
        <end position="581"/>
    </location>
</feature>
<feature type="compositionally biased region" description="Polar residues" evidence="1">
    <location>
        <begin position="482"/>
        <end position="491"/>
    </location>
</feature>
<feature type="region of interest" description="Disordered" evidence="1">
    <location>
        <begin position="1"/>
        <end position="51"/>
    </location>
</feature>
<gene>
    <name evidence="2" type="ORF">FRACYDRAFT_241999</name>
</gene>
<dbReference type="KEGG" id="fcy:FRACYDRAFT_241999"/>